<gene>
    <name evidence="2" type="ORF">P280DRAFT_548467</name>
</gene>
<feature type="region of interest" description="Disordered" evidence="1">
    <location>
        <begin position="1"/>
        <end position="22"/>
    </location>
</feature>
<accession>A0A6A6S2Q2</accession>
<sequence>MAQQAPTTHPFEATSAKEGVCKDPTTNAHTLTCGHKVTTSITPPTPDAPKSACAPNCLPLSPFSTNAGPPFLCPQCIETTLHYYYSATCKQYMGAFYRPVANTDTNVAVWVYSSMRILTEAHKLRATQGETGVYLLGHEGEYKDVVFLPDAVRGMYGEWMDGKREPKWLVRERSRSPGGEDGKVAGREEREYRVRSPLRGARKEDAGVEELVDRLADARVGLTEDGDVGELTDRLTDARVGLTEDREVDGLLDRIHGM</sequence>
<dbReference type="OrthoDB" id="3799239at2759"/>
<dbReference type="EMBL" id="MU006782">
    <property type="protein sequence ID" value="KAF2641840.1"/>
    <property type="molecule type" value="Genomic_DNA"/>
</dbReference>
<evidence type="ECO:0000256" key="1">
    <source>
        <dbReference type="SAM" id="MobiDB-lite"/>
    </source>
</evidence>
<organism evidence="2 3">
    <name type="scientific">Massarina eburnea CBS 473.64</name>
    <dbReference type="NCBI Taxonomy" id="1395130"/>
    <lineage>
        <taxon>Eukaryota</taxon>
        <taxon>Fungi</taxon>
        <taxon>Dikarya</taxon>
        <taxon>Ascomycota</taxon>
        <taxon>Pezizomycotina</taxon>
        <taxon>Dothideomycetes</taxon>
        <taxon>Pleosporomycetidae</taxon>
        <taxon>Pleosporales</taxon>
        <taxon>Massarineae</taxon>
        <taxon>Massarinaceae</taxon>
        <taxon>Massarina</taxon>
    </lineage>
</organism>
<evidence type="ECO:0000313" key="3">
    <source>
        <dbReference type="Proteomes" id="UP000799753"/>
    </source>
</evidence>
<evidence type="ECO:0000313" key="2">
    <source>
        <dbReference type="EMBL" id="KAF2641840.1"/>
    </source>
</evidence>
<dbReference type="Proteomes" id="UP000799753">
    <property type="component" value="Unassembled WGS sequence"/>
</dbReference>
<keyword evidence="3" id="KW-1185">Reference proteome</keyword>
<dbReference type="AlphaFoldDB" id="A0A6A6S2Q2"/>
<reference evidence="2" key="1">
    <citation type="journal article" date="2020" name="Stud. Mycol.">
        <title>101 Dothideomycetes genomes: a test case for predicting lifestyles and emergence of pathogens.</title>
        <authorList>
            <person name="Haridas S."/>
            <person name="Albert R."/>
            <person name="Binder M."/>
            <person name="Bloem J."/>
            <person name="Labutti K."/>
            <person name="Salamov A."/>
            <person name="Andreopoulos B."/>
            <person name="Baker S."/>
            <person name="Barry K."/>
            <person name="Bills G."/>
            <person name="Bluhm B."/>
            <person name="Cannon C."/>
            <person name="Castanera R."/>
            <person name="Culley D."/>
            <person name="Daum C."/>
            <person name="Ezra D."/>
            <person name="Gonzalez J."/>
            <person name="Henrissat B."/>
            <person name="Kuo A."/>
            <person name="Liang C."/>
            <person name="Lipzen A."/>
            <person name="Lutzoni F."/>
            <person name="Magnuson J."/>
            <person name="Mondo S."/>
            <person name="Nolan M."/>
            <person name="Ohm R."/>
            <person name="Pangilinan J."/>
            <person name="Park H.-J."/>
            <person name="Ramirez L."/>
            <person name="Alfaro M."/>
            <person name="Sun H."/>
            <person name="Tritt A."/>
            <person name="Yoshinaga Y."/>
            <person name="Zwiers L.-H."/>
            <person name="Turgeon B."/>
            <person name="Goodwin S."/>
            <person name="Spatafora J."/>
            <person name="Crous P."/>
            <person name="Grigoriev I."/>
        </authorList>
    </citation>
    <scope>NUCLEOTIDE SEQUENCE</scope>
    <source>
        <strain evidence="2">CBS 473.64</strain>
    </source>
</reference>
<protein>
    <submittedName>
        <fullName evidence="2">Uncharacterized protein</fullName>
    </submittedName>
</protein>
<name>A0A6A6S2Q2_9PLEO</name>
<proteinExistence type="predicted"/>